<feature type="transmembrane region" description="Helical" evidence="1">
    <location>
        <begin position="185"/>
        <end position="203"/>
    </location>
</feature>
<evidence type="ECO:0000256" key="1">
    <source>
        <dbReference type="SAM" id="Phobius"/>
    </source>
</evidence>
<dbReference type="Pfam" id="PF14351">
    <property type="entry name" value="DUF4401"/>
    <property type="match status" value="1"/>
</dbReference>
<protein>
    <recommendedName>
        <fullName evidence="2">DUF4401 domain-containing protein</fullName>
    </recommendedName>
</protein>
<evidence type="ECO:0000313" key="3">
    <source>
        <dbReference type="EMBL" id="AOZ08249.1"/>
    </source>
</evidence>
<keyword evidence="4" id="KW-1185">Reference proteome</keyword>
<accession>A0ABM6F9J7</accession>
<evidence type="ECO:0000259" key="2">
    <source>
        <dbReference type="Pfam" id="PF14351"/>
    </source>
</evidence>
<dbReference type="Proteomes" id="UP000177515">
    <property type="component" value="Chromosome 1"/>
</dbReference>
<feature type="transmembrane region" description="Helical" evidence="1">
    <location>
        <begin position="43"/>
        <end position="66"/>
    </location>
</feature>
<keyword evidence="1" id="KW-1133">Transmembrane helix</keyword>
<dbReference type="InterPro" id="IPR025513">
    <property type="entry name" value="DUF4401"/>
</dbReference>
<gene>
    <name evidence="3" type="ORF">BKK80_19040</name>
</gene>
<name>A0ABM6F9J7_9BURK</name>
<dbReference type="EMBL" id="CP017754">
    <property type="protein sequence ID" value="AOZ08249.1"/>
    <property type="molecule type" value="Genomic_DNA"/>
</dbReference>
<evidence type="ECO:0000313" key="4">
    <source>
        <dbReference type="Proteomes" id="UP000177515"/>
    </source>
</evidence>
<feature type="domain" description="DUF4401" evidence="2">
    <location>
        <begin position="38"/>
        <end position="369"/>
    </location>
</feature>
<keyword evidence="1" id="KW-0472">Membrane</keyword>
<feature type="transmembrane region" description="Helical" evidence="1">
    <location>
        <begin position="321"/>
        <end position="339"/>
    </location>
</feature>
<feature type="transmembrane region" description="Helical" evidence="1">
    <location>
        <begin position="131"/>
        <end position="148"/>
    </location>
</feature>
<feature type="transmembrane region" description="Helical" evidence="1">
    <location>
        <begin position="285"/>
        <end position="315"/>
    </location>
</feature>
<feature type="transmembrane region" description="Helical" evidence="1">
    <location>
        <begin position="346"/>
        <end position="367"/>
    </location>
</feature>
<reference evidence="3 4" key="1">
    <citation type="submission" date="2016-10" db="EMBL/GenBank/DDBJ databases">
        <title>Complete genome sequences of three Cupriavidus strains isolated from various Malaysian environments.</title>
        <authorList>
            <person name="Abdullah A.A.-A."/>
            <person name="Shafie N.A.H."/>
            <person name="Lau N.S."/>
        </authorList>
    </citation>
    <scope>NUCLEOTIDE SEQUENCE [LARGE SCALE GENOMIC DNA]</scope>
    <source>
        <strain evidence="3 4">USMAA1020</strain>
    </source>
</reference>
<keyword evidence="1" id="KW-0812">Transmembrane</keyword>
<feature type="transmembrane region" description="Helical" evidence="1">
    <location>
        <begin position="155"/>
        <end position="173"/>
    </location>
</feature>
<feature type="transmembrane region" description="Helical" evidence="1">
    <location>
        <begin position="102"/>
        <end position="119"/>
    </location>
</feature>
<organism evidence="3 4">
    <name type="scientific">Cupriavidus malaysiensis</name>
    <dbReference type="NCBI Taxonomy" id="367825"/>
    <lineage>
        <taxon>Bacteria</taxon>
        <taxon>Pseudomonadati</taxon>
        <taxon>Pseudomonadota</taxon>
        <taxon>Betaproteobacteria</taxon>
        <taxon>Burkholderiales</taxon>
        <taxon>Burkholderiaceae</taxon>
        <taxon>Cupriavidus</taxon>
    </lineage>
</organism>
<sequence>MHPDDTSRSTRRAVRKVWDDFSARGMASGAYTEAVRAPWAVRVLMGGAGWLGALFFQLFLVGSVFLAARDNGWAMALCGAAMVALAYVLYRRRLGGIALEQFALAISLSGQGMVILGAAKGVAFGRALESAGFWAGIAAFQALLFAVVPNRLHRLLCALTAWGALAVTAQRLIGPSALDGWLAYPWPLVGLVPLACVLLIAFTNNEAQLCTADRLDWAEPAADATLLFALGGALMLTGADRPWLLATGGAAPIGMHWHAGAVLAFLLAVFAAAEARRLELPNAAGLPAVIVALALGGLMAGAPAVSVGVLALGLALRRASLPWLGLGVATLLAGFTWYYSALSWTLLAKSATLAGAGVLVLLARVVLLRRGGTKELR</sequence>
<proteinExistence type="predicted"/>
<feature type="transmembrane region" description="Helical" evidence="1">
    <location>
        <begin position="72"/>
        <end position="90"/>
    </location>
</feature>
<feature type="transmembrane region" description="Helical" evidence="1">
    <location>
        <begin position="255"/>
        <end position="273"/>
    </location>
</feature>